<dbReference type="PANTHER" id="PTHR30336">
    <property type="entry name" value="INNER MEMBRANE PROTEIN, PROBABLE PERMEASE"/>
    <property type="match status" value="1"/>
</dbReference>
<comment type="caution">
    <text evidence="2">The sequence shown here is derived from an EMBL/GenBank/DDBJ whole genome shotgun (WGS) entry which is preliminary data.</text>
</comment>
<dbReference type="Pfam" id="PF02698">
    <property type="entry name" value="DUF218"/>
    <property type="match status" value="1"/>
</dbReference>
<evidence type="ECO:0000259" key="1">
    <source>
        <dbReference type="Pfam" id="PF02698"/>
    </source>
</evidence>
<reference evidence="3" key="1">
    <citation type="submission" date="2017-09" db="EMBL/GenBank/DDBJ databases">
        <title>Depth-based differentiation of microbial function through sediment-hosted aquifers and enrichment of novel symbionts in the deep terrestrial subsurface.</title>
        <authorList>
            <person name="Probst A.J."/>
            <person name="Ladd B."/>
            <person name="Jarett J.K."/>
            <person name="Geller-Mcgrath D.E."/>
            <person name="Sieber C.M.K."/>
            <person name="Emerson J.B."/>
            <person name="Anantharaman K."/>
            <person name="Thomas B.C."/>
            <person name="Malmstrom R."/>
            <person name="Stieglmeier M."/>
            <person name="Klingl A."/>
            <person name="Woyke T."/>
            <person name="Ryan C.M."/>
            <person name="Banfield J.F."/>
        </authorList>
    </citation>
    <scope>NUCLEOTIDE SEQUENCE [LARGE SCALE GENOMIC DNA]</scope>
</reference>
<protein>
    <submittedName>
        <fullName evidence="2">YdcF family protein</fullName>
    </submittedName>
</protein>
<dbReference type="CDD" id="cd06259">
    <property type="entry name" value="YdcF-like"/>
    <property type="match status" value="1"/>
</dbReference>
<dbReference type="Proteomes" id="UP000229362">
    <property type="component" value="Unassembled WGS sequence"/>
</dbReference>
<feature type="domain" description="DUF218" evidence="1">
    <location>
        <begin position="36"/>
        <end position="179"/>
    </location>
</feature>
<dbReference type="EMBL" id="PFBZ01000063">
    <property type="protein sequence ID" value="PIT86730.1"/>
    <property type="molecule type" value="Genomic_DNA"/>
</dbReference>
<dbReference type="GO" id="GO:0005886">
    <property type="term" value="C:plasma membrane"/>
    <property type="evidence" value="ECO:0007669"/>
    <property type="project" value="TreeGrafter"/>
</dbReference>
<gene>
    <name evidence="2" type="ORF">COU33_01515</name>
</gene>
<name>A0A2M6W1Y6_9BACT</name>
<dbReference type="PANTHER" id="PTHR30336:SF20">
    <property type="entry name" value="DUF218 DOMAIN-CONTAINING PROTEIN"/>
    <property type="match status" value="1"/>
</dbReference>
<dbReference type="InterPro" id="IPR014729">
    <property type="entry name" value="Rossmann-like_a/b/a_fold"/>
</dbReference>
<dbReference type="InterPro" id="IPR003848">
    <property type="entry name" value="DUF218"/>
</dbReference>
<dbReference type="InterPro" id="IPR051599">
    <property type="entry name" value="Cell_Envelope_Assoc"/>
</dbReference>
<evidence type="ECO:0000313" key="3">
    <source>
        <dbReference type="Proteomes" id="UP000229362"/>
    </source>
</evidence>
<organism evidence="2 3">
    <name type="scientific">Candidatus Magasanikbacteria bacterium CG10_big_fil_rev_8_21_14_0_10_43_6</name>
    <dbReference type="NCBI Taxonomy" id="1974650"/>
    <lineage>
        <taxon>Bacteria</taxon>
        <taxon>Candidatus Magasanikiibacteriota</taxon>
    </lineage>
</organism>
<sequence>MKYLLYLLAVFAAWGCTHIVVSVIDGLLDEDDVRADVAVIFGNTVHEDGTLSVRLEKRLEAGYDLWKKEGVPRIIVSGAVGKEGHDEALVMKEYLVSRGMPESDILVDSDGINTRATAAFVKQLVDKNGWNSVCLVTQYHHMTRAKLAFHQAGVAQVFGVHARLFEWRDLYAIIREYIAYYSYLIGYYI</sequence>
<dbReference type="Gene3D" id="3.40.50.620">
    <property type="entry name" value="HUPs"/>
    <property type="match status" value="1"/>
</dbReference>
<dbReference type="AlphaFoldDB" id="A0A2M6W1Y6"/>
<proteinExistence type="predicted"/>
<accession>A0A2M6W1Y6</accession>
<evidence type="ECO:0000313" key="2">
    <source>
        <dbReference type="EMBL" id="PIT86730.1"/>
    </source>
</evidence>